<protein>
    <submittedName>
        <fullName evidence="1">Uncharacterized protein</fullName>
    </submittedName>
</protein>
<proteinExistence type="predicted"/>
<dbReference type="Proteomes" id="UP000551353">
    <property type="component" value="Unassembled WGS sequence"/>
</dbReference>
<comment type="caution">
    <text evidence="1">The sequence shown here is derived from an EMBL/GenBank/DDBJ whole genome shotgun (WGS) entry which is preliminary data.</text>
</comment>
<evidence type="ECO:0000313" key="1">
    <source>
        <dbReference type="EMBL" id="MBB4226449.1"/>
    </source>
</evidence>
<dbReference type="EMBL" id="JACIFX010000001">
    <property type="protein sequence ID" value="MBB4226449.1"/>
    <property type="molecule type" value="Genomic_DNA"/>
</dbReference>
<evidence type="ECO:0000313" key="2">
    <source>
        <dbReference type="Proteomes" id="UP000551353"/>
    </source>
</evidence>
<organism evidence="1 2">
    <name type="scientific">Rhizobium mongolense</name>
    <dbReference type="NCBI Taxonomy" id="57676"/>
    <lineage>
        <taxon>Bacteria</taxon>
        <taxon>Pseudomonadati</taxon>
        <taxon>Pseudomonadota</taxon>
        <taxon>Alphaproteobacteria</taxon>
        <taxon>Hyphomicrobiales</taxon>
        <taxon>Rhizobiaceae</taxon>
        <taxon>Rhizobium/Agrobacterium group</taxon>
        <taxon>Rhizobium</taxon>
    </lineage>
</organism>
<name>A0ABR6IF10_9HYPH</name>
<keyword evidence="2" id="KW-1185">Reference proteome</keyword>
<accession>A0ABR6IF10</accession>
<reference evidence="1 2" key="1">
    <citation type="submission" date="2020-08" db="EMBL/GenBank/DDBJ databases">
        <title>Genomic Encyclopedia of Type Strains, Phase IV (KMG-V): Genome sequencing to study the core and pangenomes of soil and plant-associated prokaryotes.</title>
        <authorList>
            <person name="Whitman W."/>
        </authorList>
    </citation>
    <scope>NUCLEOTIDE SEQUENCE [LARGE SCALE GENOMIC DNA]</scope>
    <source>
        <strain evidence="1 2">SEMIA 4087</strain>
    </source>
</reference>
<gene>
    <name evidence="1" type="ORF">GGD56_000269</name>
</gene>
<sequence>MDSIDGRIAGNGPFQGLHDGRYLRIVVAQALALSDDDRAGVGRIGTPDGYPDAIETGVTCDTGNAEVNQKRRDTSERL</sequence>